<accession>A0A537LSM1</accession>
<feature type="domain" description="RNA 2-O ribose methyltransferase substrate binding" evidence="4">
    <location>
        <begin position="34"/>
        <end position="110"/>
    </location>
</feature>
<dbReference type="PANTHER" id="PTHR43191:SF2">
    <property type="entry name" value="RRNA METHYLTRANSFERASE 3, MITOCHONDRIAL"/>
    <property type="match status" value="1"/>
</dbReference>
<evidence type="ECO:0000313" key="6">
    <source>
        <dbReference type="EMBL" id="TMJ11019.1"/>
    </source>
</evidence>
<dbReference type="Pfam" id="PF22435">
    <property type="entry name" value="MRM3-like_sub_bind"/>
    <property type="match status" value="1"/>
</dbReference>
<dbReference type="InterPro" id="IPR029064">
    <property type="entry name" value="Ribosomal_eL30-like_sf"/>
</dbReference>
<protein>
    <submittedName>
        <fullName evidence="6">RNA methyltransferase</fullName>
    </submittedName>
</protein>
<dbReference type="Proteomes" id="UP000318661">
    <property type="component" value="Unassembled WGS sequence"/>
</dbReference>
<dbReference type="InterPro" id="IPR029026">
    <property type="entry name" value="tRNA_m1G_MTases_N"/>
</dbReference>
<dbReference type="InterPro" id="IPR029028">
    <property type="entry name" value="Alpha/beta_knot_MTases"/>
</dbReference>
<evidence type="ECO:0000259" key="4">
    <source>
        <dbReference type="SMART" id="SM00967"/>
    </source>
</evidence>
<evidence type="ECO:0000313" key="5">
    <source>
        <dbReference type="EMBL" id="TMJ07278.1"/>
    </source>
</evidence>
<dbReference type="SMART" id="SM00967">
    <property type="entry name" value="SpoU_sub_bind"/>
    <property type="match status" value="1"/>
</dbReference>
<comment type="similarity">
    <text evidence="1">Belongs to the class IV-like SAM-binding methyltransferase superfamily. RNA methyltransferase TrmH family.</text>
</comment>
<reference evidence="7 8" key="1">
    <citation type="journal article" date="2019" name="Nat. Microbiol.">
        <title>Mediterranean grassland soil C-N compound turnover is dependent on rainfall and depth, and is mediated by genomically divergent microorganisms.</title>
        <authorList>
            <person name="Diamond S."/>
            <person name="Andeer P.F."/>
            <person name="Li Z."/>
            <person name="Crits-Christoph A."/>
            <person name="Burstein D."/>
            <person name="Anantharaman K."/>
            <person name="Lane K.R."/>
            <person name="Thomas B.C."/>
            <person name="Pan C."/>
            <person name="Northen T.R."/>
            <person name="Banfield J.F."/>
        </authorList>
    </citation>
    <scope>NUCLEOTIDE SEQUENCE [LARGE SCALE GENOMIC DNA]</scope>
    <source>
        <strain evidence="6">NP_1</strain>
        <strain evidence="5">NP_2</strain>
    </source>
</reference>
<gene>
    <name evidence="6" type="ORF">E6G98_06100</name>
    <name evidence="5" type="ORF">E6G99_07230</name>
</gene>
<keyword evidence="3 6" id="KW-0808">Transferase</keyword>
<dbReference type="Gene3D" id="3.30.1330.30">
    <property type="match status" value="1"/>
</dbReference>
<dbReference type="GO" id="GO:0032259">
    <property type="term" value="P:methylation"/>
    <property type="evidence" value="ECO:0007669"/>
    <property type="project" value="UniProtKB-KW"/>
</dbReference>
<dbReference type="InterPro" id="IPR051259">
    <property type="entry name" value="rRNA_Methyltransferase"/>
</dbReference>
<proteinExistence type="inferred from homology"/>
<dbReference type="InterPro" id="IPR001537">
    <property type="entry name" value="SpoU_MeTrfase"/>
</dbReference>
<dbReference type="InterPro" id="IPR053888">
    <property type="entry name" value="MRM3-like_sub_bind"/>
</dbReference>
<dbReference type="EMBL" id="VBAJ01000187">
    <property type="protein sequence ID" value="TMJ07278.1"/>
    <property type="molecule type" value="Genomic_DNA"/>
</dbReference>
<dbReference type="Gene3D" id="3.40.1280.10">
    <property type="match status" value="1"/>
</dbReference>
<dbReference type="CDD" id="cd18095">
    <property type="entry name" value="SpoU-like_rRNA-MTase"/>
    <property type="match status" value="1"/>
</dbReference>
<dbReference type="GO" id="GO:0005737">
    <property type="term" value="C:cytoplasm"/>
    <property type="evidence" value="ECO:0007669"/>
    <property type="project" value="UniProtKB-ARBA"/>
</dbReference>
<dbReference type="SUPFAM" id="SSF75217">
    <property type="entry name" value="alpha/beta knot"/>
    <property type="match status" value="1"/>
</dbReference>
<comment type="caution">
    <text evidence="6">The sequence shown here is derived from an EMBL/GenBank/DDBJ whole genome shotgun (WGS) entry which is preliminary data.</text>
</comment>
<keyword evidence="2 6" id="KW-0489">Methyltransferase</keyword>
<dbReference type="GO" id="GO:0006396">
    <property type="term" value="P:RNA processing"/>
    <property type="evidence" value="ECO:0007669"/>
    <property type="project" value="InterPro"/>
</dbReference>
<dbReference type="Pfam" id="PF00588">
    <property type="entry name" value="SpoU_methylase"/>
    <property type="match status" value="1"/>
</dbReference>
<dbReference type="EMBL" id="VBAI01000081">
    <property type="protein sequence ID" value="TMJ11019.1"/>
    <property type="molecule type" value="Genomic_DNA"/>
</dbReference>
<dbReference type="SUPFAM" id="SSF55315">
    <property type="entry name" value="L30e-like"/>
    <property type="match status" value="1"/>
</dbReference>
<evidence type="ECO:0000256" key="3">
    <source>
        <dbReference type="ARBA" id="ARBA00022679"/>
    </source>
</evidence>
<dbReference type="GO" id="GO:0003723">
    <property type="term" value="F:RNA binding"/>
    <property type="evidence" value="ECO:0007669"/>
    <property type="project" value="InterPro"/>
</dbReference>
<sequence length="268" mass="28351">MPRSLDITSTKNPLIRRIRALLDPEARKAEARMVVEGVRMLEEVLDAGVPVEVLVYDPHALAGPRGEALLDRARRHGARLVTAAPHVVAACSQVDTPQGVVAVVERSPAALSDLLNVAGLVVVVADRLQDPGNLGTIIRTADAAGATAVLATRGTVDPSNPKVVRATMGSLFHLPVVTAPAEEAVALLRQHGVRILVADQSGAISYEEADYHAPLAVVLGNEGEGPDPVWRTVAEATVRIPLYGRAESLNVAVAAALLLYEVRRTRPT</sequence>
<evidence type="ECO:0000313" key="8">
    <source>
        <dbReference type="Proteomes" id="UP000318661"/>
    </source>
</evidence>
<dbReference type="GO" id="GO:0008173">
    <property type="term" value="F:RNA methyltransferase activity"/>
    <property type="evidence" value="ECO:0007669"/>
    <property type="project" value="InterPro"/>
</dbReference>
<organism evidence="6 7">
    <name type="scientific">Candidatus Segetimicrobium genomatis</name>
    <dbReference type="NCBI Taxonomy" id="2569760"/>
    <lineage>
        <taxon>Bacteria</taxon>
        <taxon>Bacillati</taxon>
        <taxon>Candidatus Sysuimicrobiota</taxon>
        <taxon>Candidatus Sysuimicrobiia</taxon>
        <taxon>Candidatus Sysuimicrobiales</taxon>
        <taxon>Candidatus Segetimicrobiaceae</taxon>
        <taxon>Candidatus Segetimicrobium</taxon>
    </lineage>
</organism>
<dbReference type="PANTHER" id="PTHR43191">
    <property type="entry name" value="RRNA METHYLTRANSFERASE 3"/>
    <property type="match status" value="1"/>
</dbReference>
<evidence type="ECO:0000256" key="1">
    <source>
        <dbReference type="ARBA" id="ARBA00007228"/>
    </source>
</evidence>
<evidence type="ECO:0000256" key="2">
    <source>
        <dbReference type="ARBA" id="ARBA00022603"/>
    </source>
</evidence>
<name>A0A537LSM1_9BACT</name>
<dbReference type="AlphaFoldDB" id="A0A537LSM1"/>
<dbReference type="InterPro" id="IPR013123">
    <property type="entry name" value="SpoU_subst-bd"/>
</dbReference>
<evidence type="ECO:0000313" key="7">
    <source>
        <dbReference type="Proteomes" id="UP000315217"/>
    </source>
</evidence>
<dbReference type="Proteomes" id="UP000315217">
    <property type="component" value="Unassembled WGS sequence"/>
</dbReference>